<proteinExistence type="predicted"/>
<organism evidence="1 2">
    <name type="scientific">Blattamonas nauphoetae</name>
    <dbReference type="NCBI Taxonomy" id="2049346"/>
    <lineage>
        <taxon>Eukaryota</taxon>
        <taxon>Metamonada</taxon>
        <taxon>Preaxostyla</taxon>
        <taxon>Oxymonadida</taxon>
        <taxon>Blattamonas</taxon>
    </lineage>
</organism>
<reference evidence="1 2" key="1">
    <citation type="journal article" date="2022" name="bioRxiv">
        <title>Genomics of Preaxostyla Flagellates Illuminates Evolutionary Transitions and the Path Towards Mitochondrial Loss.</title>
        <authorList>
            <person name="Novak L.V.F."/>
            <person name="Treitli S.C."/>
            <person name="Pyrih J."/>
            <person name="Halakuc P."/>
            <person name="Pipaliya S.V."/>
            <person name="Vacek V."/>
            <person name="Brzon O."/>
            <person name="Soukal P."/>
            <person name="Eme L."/>
            <person name="Dacks J.B."/>
            <person name="Karnkowska A."/>
            <person name="Elias M."/>
            <person name="Hampl V."/>
        </authorList>
    </citation>
    <scope>NUCLEOTIDE SEQUENCE [LARGE SCALE GENOMIC DNA]</scope>
    <source>
        <strain evidence="1">NAU3</strain>
        <tissue evidence="1">Gut</tissue>
    </source>
</reference>
<dbReference type="EMBL" id="JARBJD010000211">
    <property type="protein sequence ID" value="KAK2947078.1"/>
    <property type="molecule type" value="Genomic_DNA"/>
</dbReference>
<name>A0ABQ9X5M7_9EUKA</name>
<evidence type="ECO:0000313" key="1">
    <source>
        <dbReference type="EMBL" id="KAK2947078.1"/>
    </source>
</evidence>
<sequence length="595" mass="67478">MHVDKNSITPQIDNAKTEQTNLVEVSLSLLCGESKPLRRMMLKSLLALVTETDWALSTILAIDYIKPLEQYCEQAQPCEVPIALPKLMVLIGKSSEGELDRICESSLPSFLLDWMILIWDDNILTANGDCLLMMTSTPRSSSAFLAHHKTNILAVLDHLKSSMSSFPLLKIIANLCFSPQLDVSKNALNVLSKRCESGSETINFLRTLNVPSGSTESSSELVPFAERLCSTLAANVLEMKSFFTISPLLTGNAVLEMLSEGLSLLNSLLLRSYDLFVDILIKCDFVPLLKSTIIACLDLLETEKNESICPSADRNSRLIQILDRSWNCAGNSLCAGRESLRRAVESAFSDVSQLCSLLERTCNHSSPTHHSHLTMIVNIGYSLPRLIPRLVEENLVERVIDTSKPMAVPTTHGPFHLSLIWAIINLMQDPKDITKNWEERKRIRKLQFERVLKPAKQYLQFILQREEFVPTDDQRGKNLPFLIFQLLTQTLLLEREMLEVGESVEAGREEWEVGWLVEKTNEEDLGERLKEIREDDVKMKTNEKERWKKRVERQREAGHEDAMEGWLMRKDTRPRSEIVEYVGCVGNENGMNVSF</sequence>
<accession>A0ABQ9X5M7</accession>
<comment type="caution">
    <text evidence="1">The sequence shown here is derived from an EMBL/GenBank/DDBJ whole genome shotgun (WGS) entry which is preliminary data.</text>
</comment>
<evidence type="ECO:0000313" key="2">
    <source>
        <dbReference type="Proteomes" id="UP001281761"/>
    </source>
</evidence>
<keyword evidence="2" id="KW-1185">Reference proteome</keyword>
<gene>
    <name evidence="1" type="ORF">BLNAU_18001</name>
</gene>
<dbReference type="Proteomes" id="UP001281761">
    <property type="component" value="Unassembled WGS sequence"/>
</dbReference>
<protein>
    <submittedName>
        <fullName evidence="1">Uncharacterized protein</fullName>
    </submittedName>
</protein>